<dbReference type="InterPro" id="IPR008921">
    <property type="entry name" value="DNA_pol3_clamp-load_cplx_C"/>
</dbReference>
<dbReference type="CDD" id="cd00009">
    <property type="entry name" value="AAA"/>
    <property type="match status" value="1"/>
</dbReference>
<dbReference type="InterPro" id="IPR045085">
    <property type="entry name" value="HLD_clamp_pol_III_gamma_tau"/>
</dbReference>
<keyword evidence="3 11" id="KW-0548">Nucleotidyltransferase</keyword>
<dbReference type="NCBIfam" id="NF004046">
    <property type="entry name" value="PRK05563.1"/>
    <property type="match status" value="1"/>
</dbReference>
<evidence type="ECO:0000256" key="11">
    <source>
        <dbReference type="RuleBase" id="RU364063"/>
    </source>
</evidence>
<dbReference type="Gene3D" id="1.10.8.60">
    <property type="match status" value="1"/>
</dbReference>
<dbReference type="CDD" id="cd18137">
    <property type="entry name" value="HLD_clamp_pol_III_gamma_tau"/>
    <property type="match status" value="1"/>
</dbReference>
<dbReference type="NCBIfam" id="TIGR02397">
    <property type="entry name" value="dnaX_nterm"/>
    <property type="match status" value="1"/>
</dbReference>
<dbReference type="GO" id="GO:0009360">
    <property type="term" value="C:DNA polymerase III complex"/>
    <property type="evidence" value="ECO:0007669"/>
    <property type="project" value="InterPro"/>
</dbReference>
<evidence type="ECO:0000256" key="10">
    <source>
        <dbReference type="ARBA" id="ARBA00049244"/>
    </source>
</evidence>
<evidence type="ECO:0000256" key="6">
    <source>
        <dbReference type="ARBA" id="ARBA00022741"/>
    </source>
</evidence>
<keyword evidence="6 11" id="KW-0547">Nucleotide-binding</keyword>
<evidence type="ECO:0000256" key="5">
    <source>
        <dbReference type="ARBA" id="ARBA00022723"/>
    </source>
</evidence>
<accession>A0A956SGU6</accession>
<dbReference type="PANTHER" id="PTHR11669">
    <property type="entry name" value="REPLICATION FACTOR C / DNA POLYMERASE III GAMMA-TAU SUBUNIT"/>
    <property type="match status" value="1"/>
</dbReference>
<dbReference type="SMART" id="SM00382">
    <property type="entry name" value="AAA"/>
    <property type="match status" value="1"/>
</dbReference>
<evidence type="ECO:0000256" key="3">
    <source>
        <dbReference type="ARBA" id="ARBA00022695"/>
    </source>
</evidence>
<evidence type="ECO:0000259" key="12">
    <source>
        <dbReference type="SMART" id="SM00382"/>
    </source>
</evidence>
<keyword evidence="8 11" id="KW-0067">ATP-binding</keyword>
<dbReference type="Proteomes" id="UP000739538">
    <property type="component" value="Unassembled WGS sequence"/>
</dbReference>
<keyword evidence="4 11" id="KW-0235">DNA replication</keyword>
<dbReference type="InterPro" id="IPR022754">
    <property type="entry name" value="DNA_pol_III_gamma-3"/>
</dbReference>
<dbReference type="InterPro" id="IPR027417">
    <property type="entry name" value="P-loop_NTPase"/>
</dbReference>
<evidence type="ECO:0000256" key="9">
    <source>
        <dbReference type="ARBA" id="ARBA00022932"/>
    </source>
</evidence>
<protein>
    <recommendedName>
        <fullName evidence="11">DNA polymerase III subunit gamma/tau</fullName>
        <ecNumber evidence="11">2.7.7.7</ecNumber>
    </recommendedName>
</protein>
<evidence type="ECO:0000313" key="13">
    <source>
        <dbReference type="EMBL" id="MCA9757778.1"/>
    </source>
</evidence>
<reference evidence="13" key="1">
    <citation type="submission" date="2020-04" db="EMBL/GenBank/DDBJ databases">
        <authorList>
            <person name="Zhang T."/>
        </authorList>
    </citation>
    <scope>NUCLEOTIDE SEQUENCE</scope>
    <source>
        <strain evidence="13">HKST-UBA02</strain>
    </source>
</reference>
<evidence type="ECO:0000256" key="7">
    <source>
        <dbReference type="ARBA" id="ARBA00022833"/>
    </source>
</evidence>
<dbReference type="SUPFAM" id="SSF52540">
    <property type="entry name" value="P-loop containing nucleoside triphosphate hydrolases"/>
    <property type="match status" value="1"/>
</dbReference>
<dbReference type="InterPro" id="IPR012763">
    <property type="entry name" value="DNA_pol_III_sug/sutau_N"/>
</dbReference>
<dbReference type="Pfam" id="PF12169">
    <property type="entry name" value="DNA_pol3_gamma3"/>
    <property type="match status" value="1"/>
</dbReference>
<comment type="similarity">
    <text evidence="1 11">Belongs to the DnaX/STICHEL family.</text>
</comment>
<sequence length="395" mass="43745">MSYRVLALKWRPQRFEDVAGQAHVSRTLSNALRSGRTAHAYLFTGPRGVGKTSTARILAKALNCERELDDRPCGECPACQEITDGRALDVIEIDGASNRGIDDIRELREAVRYTPARLRSKVYIIDEVHMLTQDAFNALLKTLEEPPPHVVFVLATTEVLKVPQTILSRCQRFDFARLRGAEATARMEQICESEGIETERDALALIALKGDGSMRDALTLLDQVAASGIRPLTADVVRDALGIAGRELFFEWTDAILAGDASQALSSFARAVDHGSNLQELAEEFLVHLRNIMVVATEPTLLEQVEGTDEERARYGDAASKFEVADILRFCRLQMDSVQQMRRSAFPRVHQEIALAEMCALPRSLDLRKFVSVARSKFGEGAPVPKAPATQARRS</sequence>
<dbReference type="FunFam" id="1.10.8.60:FF:000013">
    <property type="entry name" value="DNA polymerase III subunit gamma/tau"/>
    <property type="match status" value="1"/>
</dbReference>
<evidence type="ECO:0000256" key="2">
    <source>
        <dbReference type="ARBA" id="ARBA00022679"/>
    </source>
</evidence>
<comment type="catalytic activity">
    <reaction evidence="10 11">
        <text>DNA(n) + a 2'-deoxyribonucleoside 5'-triphosphate = DNA(n+1) + diphosphate</text>
        <dbReference type="Rhea" id="RHEA:22508"/>
        <dbReference type="Rhea" id="RHEA-COMP:17339"/>
        <dbReference type="Rhea" id="RHEA-COMP:17340"/>
        <dbReference type="ChEBI" id="CHEBI:33019"/>
        <dbReference type="ChEBI" id="CHEBI:61560"/>
        <dbReference type="ChEBI" id="CHEBI:173112"/>
        <dbReference type="EC" id="2.7.7.7"/>
    </reaction>
</comment>
<comment type="caution">
    <text evidence="13">The sequence shown here is derived from an EMBL/GenBank/DDBJ whole genome shotgun (WGS) entry which is preliminary data.</text>
</comment>
<name>A0A956SGU6_UNCEI</name>
<dbReference type="Gene3D" id="1.20.272.10">
    <property type="match status" value="1"/>
</dbReference>
<dbReference type="InterPro" id="IPR003593">
    <property type="entry name" value="AAA+_ATPase"/>
</dbReference>
<keyword evidence="5" id="KW-0479">Metal-binding</keyword>
<evidence type="ECO:0000313" key="14">
    <source>
        <dbReference type="Proteomes" id="UP000739538"/>
    </source>
</evidence>
<keyword evidence="9 11" id="KW-0239">DNA-directed DNA polymerase</keyword>
<proteinExistence type="inferred from homology"/>
<dbReference type="GO" id="GO:0003677">
    <property type="term" value="F:DNA binding"/>
    <property type="evidence" value="ECO:0007669"/>
    <property type="project" value="InterPro"/>
</dbReference>
<comment type="subunit">
    <text evidence="11">DNA polymerase III contains a core (composed of alpha, epsilon and theta chains) that associates with a tau subunit. This core dimerizes to form the POLIII' complex. PolIII' associates with the gamma complex (composed of gamma, delta, delta', psi and chi chains) and with the beta chain to form the complete DNA polymerase III complex.</text>
</comment>
<dbReference type="Gene3D" id="3.40.50.300">
    <property type="entry name" value="P-loop containing nucleotide triphosphate hydrolases"/>
    <property type="match status" value="1"/>
</dbReference>
<dbReference type="PANTHER" id="PTHR11669:SF0">
    <property type="entry name" value="PROTEIN STICHEL-LIKE 2"/>
    <property type="match status" value="1"/>
</dbReference>
<dbReference type="GO" id="GO:0006261">
    <property type="term" value="P:DNA-templated DNA replication"/>
    <property type="evidence" value="ECO:0007669"/>
    <property type="project" value="TreeGrafter"/>
</dbReference>
<dbReference type="FunFam" id="3.40.50.300:FF:000014">
    <property type="entry name" value="DNA polymerase III subunit gamma/tau"/>
    <property type="match status" value="1"/>
</dbReference>
<keyword evidence="2 11" id="KW-0808">Transferase</keyword>
<dbReference type="PRINTS" id="PR00300">
    <property type="entry name" value="CLPPROTEASEA"/>
</dbReference>
<feature type="domain" description="AAA+ ATPase" evidence="12">
    <location>
        <begin position="37"/>
        <end position="179"/>
    </location>
</feature>
<evidence type="ECO:0000256" key="4">
    <source>
        <dbReference type="ARBA" id="ARBA00022705"/>
    </source>
</evidence>
<dbReference type="GO" id="GO:0005524">
    <property type="term" value="F:ATP binding"/>
    <property type="evidence" value="ECO:0007669"/>
    <property type="project" value="UniProtKB-KW"/>
</dbReference>
<dbReference type="Pfam" id="PF22608">
    <property type="entry name" value="DNAX_ATPase_lid"/>
    <property type="match status" value="1"/>
</dbReference>
<gene>
    <name evidence="11 13" type="primary">dnaX</name>
    <name evidence="13" type="ORF">KDA27_18400</name>
</gene>
<reference evidence="13" key="2">
    <citation type="journal article" date="2021" name="Microbiome">
        <title>Successional dynamics and alternative stable states in a saline activated sludge microbial community over 9 years.</title>
        <authorList>
            <person name="Wang Y."/>
            <person name="Ye J."/>
            <person name="Ju F."/>
            <person name="Liu L."/>
            <person name="Boyd J.A."/>
            <person name="Deng Y."/>
            <person name="Parks D.H."/>
            <person name="Jiang X."/>
            <person name="Yin X."/>
            <person name="Woodcroft B.J."/>
            <person name="Tyson G.W."/>
            <person name="Hugenholtz P."/>
            <person name="Polz M.F."/>
            <person name="Zhang T."/>
        </authorList>
    </citation>
    <scope>NUCLEOTIDE SEQUENCE</scope>
    <source>
        <strain evidence="13">HKST-UBA02</strain>
    </source>
</reference>
<organism evidence="13 14">
    <name type="scientific">Eiseniibacteriota bacterium</name>
    <dbReference type="NCBI Taxonomy" id="2212470"/>
    <lineage>
        <taxon>Bacteria</taxon>
        <taxon>Candidatus Eiseniibacteriota</taxon>
    </lineage>
</organism>
<dbReference type="Pfam" id="PF13177">
    <property type="entry name" value="DNA_pol3_delta2"/>
    <property type="match status" value="1"/>
</dbReference>
<dbReference type="InterPro" id="IPR001270">
    <property type="entry name" value="ClpA/B"/>
</dbReference>
<dbReference type="EMBL" id="JAGQHS010000119">
    <property type="protein sequence ID" value="MCA9757778.1"/>
    <property type="molecule type" value="Genomic_DNA"/>
</dbReference>
<dbReference type="SUPFAM" id="SSF48019">
    <property type="entry name" value="post-AAA+ oligomerization domain-like"/>
    <property type="match status" value="1"/>
</dbReference>
<dbReference type="InterPro" id="IPR050238">
    <property type="entry name" value="DNA_Rep/Repair_Clamp_Loader"/>
</dbReference>
<dbReference type="GO" id="GO:0046872">
    <property type="term" value="F:metal ion binding"/>
    <property type="evidence" value="ECO:0007669"/>
    <property type="project" value="UniProtKB-KW"/>
</dbReference>
<dbReference type="AlphaFoldDB" id="A0A956SGU6"/>
<dbReference type="EC" id="2.7.7.7" evidence="11"/>
<evidence type="ECO:0000256" key="8">
    <source>
        <dbReference type="ARBA" id="ARBA00022840"/>
    </source>
</evidence>
<dbReference type="GO" id="GO:0003887">
    <property type="term" value="F:DNA-directed DNA polymerase activity"/>
    <property type="evidence" value="ECO:0007669"/>
    <property type="project" value="UniProtKB-KW"/>
</dbReference>
<evidence type="ECO:0000256" key="1">
    <source>
        <dbReference type="ARBA" id="ARBA00006360"/>
    </source>
</evidence>
<keyword evidence="7" id="KW-0862">Zinc</keyword>
<comment type="function">
    <text evidence="11">DNA polymerase III is a complex, multichain enzyme responsible for most of the replicative synthesis in bacteria. This DNA polymerase also exhibits 3' to 5' exonuclease activity.</text>
</comment>